<gene>
    <name evidence="1" type="ORF">L873DRAFT_1822988</name>
</gene>
<organism evidence="1 2">
    <name type="scientific">Choiromyces venosus 120613-1</name>
    <dbReference type="NCBI Taxonomy" id="1336337"/>
    <lineage>
        <taxon>Eukaryota</taxon>
        <taxon>Fungi</taxon>
        <taxon>Dikarya</taxon>
        <taxon>Ascomycota</taxon>
        <taxon>Pezizomycotina</taxon>
        <taxon>Pezizomycetes</taxon>
        <taxon>Pezizales</taxon>
        <taxon>Tuberaceae</taxon>
        <taxon>Choiromyces</taxon>
    </lineage>
</organism>
<dbReference type="EMBL" id="ML120587">
    <property type="protein sequence ID" value="RPA89337.1"/>
    <property type="molecule type" value="Genomic_DNA"/>
</dbReference>
<reference evidence="1 2" key="1">
    <citation type="journal article" date="2018" name="Nat. Ecol. Evol.">
        <title>Pezizomycetes genomes reveal the molecular basis of ectomycorrhizal truffle lifestyle.</title>
        <authorList>
            <person name="Murat C."/>
            <person name="Payen T."/>
            <person name="Noel B."/>
            <person name="Kuo A."/>
            <person name="Morin E."/>
            <person name="Chen J."/>
            <person name="Kohler A."/>
            <person name="Krizsan K."/>
            <person name="Balestrini R."/>
            <person name="Da Silva C."/>
            <person name="Montanini B."/>
            <person name="Hainaut M."/>
            <person name="Levati E."/>
            <person name="Barry K.W."/>
            <person name="Belfiori B."/>
            <person name="Cichocki N."/>
            <person name="Clum A."/>
            <person name="Dockter R.B."/>
            <person name="Fauchery L."/>
            <person name="Guy J."/>
            <person name="Iotti M."/>
            <person name="Le Tacon F."/>
            <person name="Lindquist E.A."/>
            <person name="Lipzen A."/>
            <person name="Malagnac F."/>
            <person name="Mello A."/>
            <person name="Molinier V."/>
            <person name="Miyauchi S."/>
            <person name="Poulain J."/>
            <person name="Riccioni C."/>
            <person name="Rubini A."/>
            <person name="Sitrit Y."/>
            <person name="Splivallo R."/>
            <person name="Traeger S."/>
            <person name="Wang M."/>
            <person name="Zifcakova L."/>
            <person name="Wipf D."/>
            <person name="Zambonelli A."/>
            <person name="Paolocci F."/>
            <person name="Nowrousian M."/>
            <person name="Ottonello S."/>
            <person name="Baldrian P."/>
            <person name="Spatafora J.W."/>
            <person name="Henrissat B."/>
            <person name="Nagy L.G."/>
            <person name="Aury J.M."/>
            <person name="Wincker P."/>
            <person name="Grigoriev I.V."/>
            <person name="Bonfante P."/>
            <person name="Martin F.M."/>
        </authorList>
    </citation>
    <scope>NUCLEOTIDE SEQUENCE [LARGE SCALE GENOMIC DNA]</scope>
    <source>
        <strain evidence="1 2">120613-1</strain>
    </source>
</reference>
<keyword evidence="2" id="KW-1185">Reference proteome</keyword>
<dbReference type="Proteomes" id="UP000276215">
    <property type="component" value="Unassembled WGS sequence"/>
</dbReference>
<accession>A0A3N4IWK3</accession>
<sequence length="51" mass="5613">MIAAENSLLLMRAARMLPATEVAFWFIGEDCLSGSIPRWSGLLTDIPDCTK</sequence>
<evidence type="ECO:0000313" key="1">
    <source>
        <dbReference type="EMBL" id="RPA89337.1"/>
    </source>
</evidence>
<evidence type="ECO:0000313" key="2">
    <source>
        <dbReference type="Proteomes" id="UP000276215"/>
    </source>
</evidence>
<dbReference type="AlphaFoldDB" id="A0A3N4IWK3"/>
<proteinExistence type="predicted"/>
<name>A0A3N4IWK3_9PEZI</name>
<protein>
    <submittedName>
        <fullName evidence="1">Uncharacterized protein</fullName>
    </submittedName>
</protein>